<dbReference type="EMBL" id="JBHSAC010000024">
    <property type="protein sequence ID" value="MFC3931699.1"/>
    <property type="molecule type" value="Genomic_DNA"/>
</dbReference>
<evidence type="ECO:0000313" key="2">
    <source>
        <dbReference type="Proteomes" id="UP001595901"/>
    </source>
</evidence>
<dbReference type="InterPro" id="IPR028105">
    <property type="entry name" value="DUF4651"/>
</dbReference>
<sequence>MKYRKILLASGLIGLAGLTALGYKLQNKIQDEKESRGIAELRDFFGQLGTIQVVYIKSYESASNQLIGGVVLEDGRVFDFIYDESGQITYQEKIHD</sequence>
<dbReference type="Gene3D" id="3.10.450.400">
    <property type="entry name" value="Uncharacterised protein PF15513, DUF4651"/>
    <property type="match status" value="1"/>
</dbReference>
<accession>A0ABV8CZL1</accession>
<gene>
    <name evidence="1" type="ORF">ACFOSE_02685</name>
</gene>
<name>A0ABV8CZL1_9STRE</name>
<dbReference type="RefSeq" id="WP_380430180.1">
    <property type="nucleotide sequence ID" value="NZ_JBHSAC010000024.1"/>
</dbReference>
<comment type="caution">
    <text evidence="1">The sequence shown here is derived from an EMBL/GenBank/DDBJ whole genome shotgun (WGS) entry which is preliminary data.</text>
</comment>
<protein>
    <submittedName>
        <fullName evidence="1">DUF4651 domain-containing protein</fullName>
    </submittedName>
</protein>
<reference evidence="2" key="1">
    <citation type="journal article" date="2019" name="Int. J. Syst. Evol. Microbiol.">
        <title>The Global Catalogue of Microorganisms (GCM) 10K type strain sequencing project: providing services to taxonomists for standard genome sequencing and annotation.</title>
        <authorList>
            <consortium name="The Broad Institute Genomics Platform"/>
            <consortium name="The Broad Institute Genome Sequencing Center for Infectious Disease"/>
            <person name="Wu L."/>
            <person name="Ma J."/>
        </authorList>
    </citation>
    <scope>NUCLEOTIDE SEQUENCE [LARGE SCALE GENOMIC DNA]</scope>
    <source>
        <strain evidence="2">CCUG 58728</strain>
    </source>
</reference>
<dbReference type="Pfam" id="PF15513">
    <property type="entry name" value="DUF4651"/>
    <property type="match status" value="1"/>
</dbReference>
<organism evidence="1 2">
    <name type="scientific">Streptococcus dentapri</name>
    <dbReference type="NCBI Taxonomy" id="573564"/>
    <lineage>
        <taxon>Bacteria</taxon>
        <taxon>Bacillati</taxon>
        <taxon>Bacillota</taxon>
        <taxon>Bacilli</taxon>
        <taxon>Lactobacillales</taxon>
        <taxon>Streptococcaceae</taxon>
        <taxon>Streptococcus</taxon>
    </lineage>
</organism>
<keyword evidence="2" id="KW-1185">Reference proteome</keyword>
<dbReference type="Proteomes" id="UP001595901">
    <property type="component" value="Unassembled WGS sequence"/>
</dbReference>
<proteinExistence type="predicted"/>
<evidence type="ECO:0000313" key="1">
    <source>
        <dbReference type="EMBL" id="MFC3931699.1"/>
    </source>
</evidence>